<evidence type="ECO:0000313" key="1">
    <source>
        <dbReference type="EMBL" id="MFD2796265.1"/>
    </source>
</evidence>
<name>A0ABW5W096_9MICO</name>
<dbReference type="RefSeq" id="WP_377187543.1">
    <property type="nucleotide sequence ID" value="NZ_JBHUOG010000002.1"/>
</dbReference>
<dbReference type="Proteomes" id="UP001597479">
    <property type="component" value="Unassembled WGS sequence"/>
</dbReference>
<comment type="caution">
    <text evidence="1">The sequence shown here is derived from an EMBL/GenBank/DDBJ whole genome shotgun (WGS) entry which is preliminary data.</text>
</comment>
<protein>
    <submittedName>
        <fullName evidence="1">Uncharacterized protein</fullName>
    </submittedName>
</protein>
<accession>A0ABW5W096</accession>
<organism evidence="1 2">
    <name type="scientific">Promicromonospora vindobonensis</name>
    <dbReference type="NCBI Taxonomy" id="195748"/>
    <lineage>
        <taxon>Bacteria</taxon>
        <taxon>Bacillati</taxon>
        <taxon>Actinomycetota</taxon>
        <taxon>Actinomycetes</taxon>
        <taxon>Micrococcales</taxon>
        <taxon>Promicromonosporaceae</taxon>
        <taxon>Promicromonospora</taxon>
    </lineage>
</organism>
<dbReference type="EMBL" id="JBHUOG010000002">
    <property type="protein sequence ID" value="MFD2796265.1"/>
    <property type="molecule type" value="Genomic_DNA"/>
</dbReference>
<gene>
    <name evidence="1" type="ORF">ACFS27_22070</name>
</gene>
<sequence length="149" mass="15969">MLLSPALVPAAWFALATAGDFHERVAAHGVPYTLAGPGYEEQYIAIGEGSSVAVYRTPDGEEVHVSSTATVDDDRSTSGLTFEECHELPFDSGETALECVAEGPGFVVQLVSFGAADEADLAEAFEHLHAMSDWAFYQEARRYVEVLPG</sequence>
<proteinExistence type="predicted"/>
<evidence type="ECO:0000313" key="2">
    <source>
        <dbReference type="Proteomes" id="UP001597479"/>
    </source>
</evidence>
<reference evidence="2" key="1">
    <citation type="journal article" date="2019" name="Int. J. Syst. Evol. Microbiol.">
        <title>The Global Catalogue of Microorganisms (GCM) 10K type strain sequencing project: providing services to taxonomists for standard genome sequencing and annotation.</title>
        <authorList>
            <consortium name="The Broad Institute Genomics Platform"/>
            <consortium name="The Broad Institute Genome Sequencing Center for Infectious Disease"/>
            <person name="Wu L."/>
            <person name="Ma J."/>
        </authorList>
    </citation>
    <scope>NUCLEOTIDE SEQUENCE [LARGE SCALE GENOMIC DNA]</scope>
    <source>
        <strain evidence="2">CCM 7044</strain>
    </source>
</reference>
<keyword evidence="2" id="KW-1185">Reference proteome</keyword>